<dbReference type="PANTHER" id="PTHR21337">
    <property type="entry name" value="PHOSPHO-2-DEHYDRO-3-DEOXYHEPTONATE ALDOLASE 1, 2"/>
    <property type="match status" value="1"/>
</dbReference>
<comment type="similarity">
    <text evidence="1 3">Belongs to the class-II DAHP synthase family.</text>
</comment>
<evidence type="ECO:0000256" key="3">
    <source>
        <dbReference type="RuleBase" id="RU363071"/>
    </source>
</evidence>
<dbReference type="RefSeq" id="WP_011874753.1">
    <property type="nucleotide sequence ID" value="NZ_BAAAGS010000061.1"/>
</dbReference>
<dbReference type="SUPFAM" id="SSF51569">
    <property type="entry name" value="Aldolase"/>
    <property type="match status" value="1"/>
</dbReference>
<keyword evidence="6" id="KW-1185">Reference proteome</keyword>
<proteinExistence type="inferred from homology"/>
<evidence type="ECO:0000313" key="5">
    <source>
        <dbReference type="EMBL" id="GAA0553574.1"/>
    </source>
</evidence>
<keyword evidence="2 3" id="KW-0808">Transferase</keyword>
<protein>
    <recommendedName>
        <fullName evidence="3">Phospho-2-dehydro-3-deoxyheptonate aldolase</fullName>
        <ecNumber evidence="3">2.5.1.54</ecNumber>
    </recommendedName>
</protein>
<accession>A0ABN1DVW4</accession>
<dbReference type="Gene3D" id="3.20.20.70">
    <property type="entry name" value="Aldolase class I"/>
    <property type="match status" value="1"/>
</dbReference>
<keyword evidence="3" id="KW-0028">Amino-acid biosynthesis</keyword>
<comment type="pathway">
    <text evidence="3">Metabolic intermediate biosynthesis; chorismate biosynthesis; chorismate from D-erythrose 4-phosphate and phosphoenolpyruvate: step 1/7.</text>
</comment>
<evidence type="ECO:0000313" key="6">
    <source>
        <dbReference type="Proteomes" id="UP001500729"/>
    </source>
</evidence>
<dbReference type="InterPro" id="IPR002480">
    <property type="entry name" value="DAHP_synth_2"/>
</dbReference>
<dbReference type="InterPro" id="IPR013785">
    <property type="entry name" value="Aldolase_TIM"/>
</dbReference>
<evidence type="ECO:0000256" key="2">
    <source>
        <dbReference type="ARBA" id="ARBA00022679"/>
    </source>
</evidence>
<evidence type="ECO:0000256" key="1">
    <source>
        <dbReference type="ARBA" id="ARBA00008911"/>
    </source>
</evidence>
<comment type="caution">
    <text evidence="5">The sequence shown here is derived from an EMBL/GenBank/DDBJ whole genome shotgun (WGS) entry which is preliminary data.</text>
</comment>
<keyword evidence="3" id="KW-0057">Aromatic amino acid biosynthesis</keyword>
<evidence type="ECO:0000256" key="4">
    <source>
        <dbReference type="SAM" id="MobiDB-lite"/>
    </source>
</evidence>
<organism evidence="5 6">
    <name type="scientific">Saccharopolyspora erythraea</name>
    <name type="common">Streptomyces erythraeus</name>
    <dbReference type="NCBI Taxonomy" id="1836"/>
    <lineage>
        <taxon>Bacteria</taxon>
        <taxon>Bacillati</taxon>
        <taxon>Actinomycetota</taxon>
        <taxon>Actinomycetes</taxon>
        <taxon>Pseudonocardiales</taxon>
        <taxon>Pseudonocardiaceae</taxon>
        <taxon>Saccharopolyspora</taxon>
    </lineage>
</organism>
<gene>
    <name evidence="5" type="ORF">GCM10009533_59510</name>
</gene>
<dbReference type="EMBL" id="BAAAGS010000061">
    <property type="protein sequence ID" value="GAA0553574.1"/>
    <property type="molecule type" value="Genomic_DNA"/>
</dbReference>
<name>A0ABN1DVW4_SACER</name>
<reference evidence="5 6" key="1">
    <citation type="journal article" date="2019" name="Int. J. Syst. Evol. Microbiol.">
        <title>The Global Catalogue of Microorganisms (GCM) 10K type strain sequencing project: providing services to taxonomists for standard genome sequencing and annotation.</title>
        <authorList>
            <consortium name="The Broad Institute Genomics Platform"/>
            <consortium name="The Broad Institute Genome Sequencing Center for Infectious Disease"/>
            <person name="Wu L."/>
            <person name="Ma J."/>
        </authorList>
    </citation>
    <scope>NUCLEOTIDE SEQUENCE [LARGE SCALE GENOMIC DNA]</scope>
    <source>
        <strain evidence="5 6">JCM 10303</strain>
    </source>
</reference>
<comment type="catalytic activity">
    <reaction evidence="3">
        <text>D-erythrose 4-phosphate + phosphoenolpyruvate + H2O = 7-phospho-2-dehydro-3-deoxy-D-arabino-heptonate + phosphate</text>
        <dbReference type="Rhea" id="RHEA:14717"/>
        <dbReference type="ChEBI" id="CHEBI:15377"/>
        <dbReference type="ChEBI" id="CHEBI:16897"/>
        <dbReference type="ChEBI" id="CHEBI:43474"/>
        <dbReference type="ChEBI" id="CHEBI:58394"/>
        <dbReference type="ChEBI" id="CHEBI:58702"/>
        <dbReference type="EC" id="2.5.1.54"/>
    </reaction>
</comment>
<dbReference type="PANTHER" id="PTHR21337:SF0">
    <property type="entry name" value="PHOSPHO-2-DEHYDRO-3-DEOXYHEPTONATE ALDOLASE"/>
    <property type="match status" value="1"/>
</dbReference>
<dbReference type="Pfam" id="PF01474">
    <property type="entry name" value="DAHP_synth_2"/>
    <property type="match status" value="2"/>
</dbReference>
<sequence length="413" mass="44057">MPRTQQAALSAVPAAQQPVWPDPAALRTALAELAVQPHLVSPRECDLLRDQLAFVAGGGAFLLQGGDCAETFAGAASEAVGRKVRLLGQMAEILAERMGLPVVTVGRIAGQYAKPRSWPTESHLGQTLPSYRGDAVNGLAFTPAARTPDPRRLLQAYRTAAGTLAVLRKQDEPASPGDSLLPHPRTSDGGPGGNDFFTSHEALLLPYEEALCRTDPLTGQRYGTSGHLLWIGERTRNLDGAHVRFAAGISNPVGVKLGPAVNPDDVLALVDKLDPQRQPGRLSLIIRMGARKIRDLLPPLVEKVAAEHAPVTWVCDPMHGNTFTAASGHKTRLFDDVFDEVAGFFEVHRTLGTHPGGLHLELTGEAVTECVGGTPAVLMEDLDRRYETACDPRLNADQARELAVAVGGLAARP</sequence>
<feature type="region of interest" description="Disordered" evidence="4">
    <location>
        <begin position="168"/>
        <end position="195"/>
    </location>
</feature>
<dbReference type="EC" id="2.5.1.54" evidence="3"/>
<dbReference type="Proteomes" id="UP001500729">
    <property type="component" value="Unassembled WGS sequence"/>
</dbReference>